<keyword evidence="6" id="KW-0934">Plastid</keyword>
<keyword evidence="5" id="KW-0694">RNA-binding</keyword>
<dbReference type="GO" id="GO:0006412">
    <property type="term" value="P:translation"/>
    <property type="evidence" value="ECO:0007669"/>
    <property type="project" value="UniProtKB-UniRule"/>
</dbReference>
<comment type="subcellular location">
    <subcellularLocation>
        <location evidence="5">Plastid</location>
        <location evidence="5">Chloroplast</location>
    </subcellularLocation>
</comment>
<evidence type="ECO:0000256" key="3">
    <source>
        <dbReference type="ARBA" id="ARBA00023274"/>
    </source>
</evidence>
<dbReference type="GO" id="GO:0005840">
    <property type="term" value="C:ribosome"/>
    <property type="evidence" value="ECO:0007669"/>
    <property type="project" value="UniProtKB-KW"/>
</dbReference>
<evidence type="ECO:0000256" key="1">
    <source>
        <dbReference type="ARBA" id="ARBA00006700"/>
    </source>
</evidence>
<dbReference type="PANTHER" id="PTHR11620">
    <property type="entry name" value="60S RIBOSOMAL PROTEIN L23A"/>
    <property type="match status" value="1"/>
</dbReference>
<evidence type="ECO:0000256" key="4">
    <source>
        <dbReference type="ARBA" id="ARBA00035287"/>
    </source>
</evidence>
<keyword evidence="3 5" id="KW-0687">Ribonucleoprotein</keyword>
<dbReference type="AlphaFoldDB" id="A0A6B9P532"/>
<dbReference type="NCBIfam" id="NF004363">
    <property type="entry name" value="PRK05738.2-4"/>
    <property type="match status" value="1"/>
</dbReference>
<dbReference type="GO" id="GO:1990904">
    <property type="term" value="C:ribonucleoprotein complex"/>
    <property type="evidence" value="ECO:0007669"/>
    <property type="project" value="UniProtKB-KW"/>
</dbReference>
<comment type="similarity">
    <text evidence="1 5">Belongs to the universal ribosomal protein uL23 family.</text>
</comment>
<keyword evidence="2 5" id="KW-0689">Ribosomal protein</keyword>
<dbReference type="SUPFAM" id="SSF54189">
    <property type="entry name" value="Ribosomal proteins S24e, L23 and L15e"/>
    <property type="match status" value="1"/>
</dbReference>
<gene>
    <name evidence="5 6" type="primary">rpl23</name>
</gene>
<dbReference type="Pfam" id="PF00276">
    <property type="entry name" value="Ribosomal_L23"/>
    <property type="match status" value="1"/>
</dbReference>
<protein>
    <recommendedName>
        <fullName evidence="4 5">Large ribosomal subunit protein uL23c</fullName>
    </recommendedName>
</protein>
<evidence type="ECO:0000256" key="5">
    <source>
        <dbReference type="HAMAP-Rule" id="MF_01369"/>
    </source>
</evidence>
<sequence length="97" mass="11513">MIDLIKYPVITEKSFRLIEKNKYTFDVDKRLTKPQIKKLLEGLFKINITSVNTHLPPTKKKRLGLKQGYKVRYKRVIITIKPNQKIPIFGQEQEQED</sequence>
<dbReference type="HAMAP" id="MF_01369_B">
    <property type="entry name" value="Ribosomal_uL23_B"/>
    <property type="match status" value="1"/>
</dbReference>
<comment type="subunit">
    <text evidence="5">Part of the 50S ribosomal subunit.</text>
</comment>
<keyword evidence="6" id="KW-0150">Chloroplast</keyword>
<organism evidence="6">
    <name type="scientific">Ulva pertusa</name>
    <name type="common">Sea lettuce</name>
    <dbReference type="NCBI Taxonomy" id="3120"/>
    <lineage>
        <taxon>Eukaryota</taxon>
        <taxon>Viridiplantae</taxon>
        <taxon>Chlorophyta</taxon>
        <taxon>core chlorophytes</taxon>
        <taxon>Ulvophyceae</taxon>
        <taxon>OUU clade</taxon>
        <taxon>Ulvales</taxon>
        <taxon>Ulvaceae</taxon>
        <taxon>Ulva</taxon>
    </lineage>
</organism>
<dbReference type="GO" id="GO:0019843">
    <property type="term" value="F:rRNA binding"/>
    <property type="evidence" value="ECO:0007669"/>
    <property type="project" value="UniProtKB-UniRule"/>
</dbReference>
<dbReference type="InterPro" id="IPR013025">
    <property type="entry name" value="Ribosomal_uL23-like"/>
</dbReference>
<dbReference type="InterPro" id="IPR012677">
    <property type="entry name" value="Nucleotide-bd_a/b_plait_sf"/>
</dbReference>
<evidence type="ECO:0000256" key="2">
    <source>
        <dbReference type="ARBA" id="ARBA00022980"/>
    </source>
</evidence>
<dbReference type="GO" id="GO:0003735">
    <property type="term" value="F:structural constituent of ribosome"/>
    <property type="evidence" value="ECO:0007669"/>
    <property type="project" value="InterPro"/>
</dbReference>
<dbReference type="GO" id="GO:0009507">
    <property type="term" value="C:chloroplast"/>
    <property type="evidence" value="ECO:0007669"/>
    <property type="project" value="UniProtKB-SubCell"/>
</dbReference>
<dbReference type="EMBL" id="MN853875">
    <property type="protein sequence ID" value="QHD45043.1"/>
    <property type="molecule type" value="Genomic_DNA"/>
</dbReference>
<evidence type="ECO:0000313" key="6">
    <source>
        <dbReference type="EMBL" id="QHD45043.1"/>
    </source>
</evidence>
<keyword evidence="5" id="KW-0699">rRNA-binding</keyword>
<dbReference type="InterPro" id="IPR012678">
    <property type="entry name" value="Ribosomal_uL23/eL15/eS24_sf"/>
</dbReference>
<accession>A0A6B9P532</accession>
<geneLocation type="chloroplast" evidence="6"/>
<name>A0A6B9P532_ULVPE</name>
<reference evidence="6" key="1">
    <citation type="submission" date="2019-12" db="EMBL/GenBank/DDBJ databases">
        <authorList>
            <person name="Han H."/>
        </authorList>
    </citation>
    <scope>NUCLEOTIDE SEQUENCE</scope>
</reference>
<proteinExistence type="inferred from homology"/>
<dbReference type="Gene3D" id="3.30.70.330">
    <property type="match status" value="1"/>
</dbReference>
<comment type="function">
    <text evidence="5">Binds to 23S rRNA.</text>
</comment>